<evidence type="ECO:0000313" key="4">
    <source>
        <dbReference type="Proteomes" id="UP000271974"/>
    </source>
</evidence>
<feature type="transmembrane region" description="Helical" evidence="2">
    <location>
        <begin position="236"/>
        <end position="258"/>
    </location>
</feature>
<dbReference type="AlphaFoldDB" id="A0A3S0ZWB5"/>
<gene>
    <name evidence="3" type="ORF">EGW08_007682</name>
</gene>
<sequence length="326" mass="35642">MRPHIQNVYFVGDQVNVTCRALRVRSGKLAWTFVANGSSGPPIFQDLDNYIDNYVEMVYIPHANACMEQTVSTFFTTAAKEMTNGYLSCFSLTDGTEFPCIGTGDPMEYCITSSELKILDGPEKGPELKISPSDLLEGDRLVALCKVYPGEGGSLVWVIYPGSGGSRTLENHVDTEIASEISTLEEGKLVTISQLEFIVNTSFDGSRIACFAYDIRKTDSLECPVEEELCAISPPFHGLFLIGFFFSLTMLCLAASLINHKKIDFGESFGDSSSRYDAGGNQHWNFPENSEVGTVADRSKSGTGTSGFSNESKQRAGGKGYLPRRI</sequence>
<keyword evidence="4" id="KW-1185">Reference proteome</keyword>
<feature type="region of interest" description="Disordered" evidence="1">
    <location>
        <begin position="293"/>
        <end position="326"/>
    </location>
</feature>
<dbReference type="Proteomes" id="UP000271974">
    <property type="component" value="Unassembled WGS sequence"/>
</dbReference>
<evidence type="ECO:0000313" key="3">
    <source>
        <dbReference type="EMBL" id="RUS84587.1"/>
    </source>
</evidence>
<accession>A0A3S0ZWB5</accession>
<evidence type="ECO:0000256" key="1">
    <source>
        <dbReference type="SAM" id="MobiDB-lite"/>
    </source>
</evidence>
<protein>
    <submittedName>
        <fullName evidence="3">Uncharacterized protein</fullName>
    </submittedName>
</protein>
<keyword evidence="2" id="KW-0472">Membrane</keyword>
<keyword evidence="2" id="KW-1133">Transmembrane helix</keyword>
<dbReference type="OrthoDB" id="10584046at2759"/>
<organism evidence="3 4">
    <name type="scientific">Elysia chlorotica</name>
    <name type="common">Eastern emerald elysia</name>
    <name type="synonym">Sea slug</name>
    <dbReference type="NCBI Taxonomy" id="188477"/>
    <lineage>
        <taxon>Eukaryota</taxon>
        <taxon>Metazoa</taxon>
        <taxon>Spiralia</taxon>
        <taxon>Lophotrochozoa</taxon>
        <taxon>Mollusca</taxon>
        <taxon>Gastropoda</taxon>
        <taxon>Heterobranchia</taxon>
        <taxon>Euthyneura</taxon>
        <taxon>Panpulmonata</taxon>
        <taxon>Sacoglossa</taxon>
        <taxon>Placobranchoidea</taxon>
        <taxon>Plakobranchidae</taxon>
        <taxon>Elysia</taxon>
    </lineage>
</organism>
<dbReference type="EMBL" id="RQTK01000201">
    <property type="protein sequence ID" value="RUS84587.1"/>
    <property type="molecule type" value="Genomic_DNA"/>
</dbReference>
<proteinExistence type="predicted"/>
<evidence type="ECO:0000256" key="2">
    <source>
        <dbReference type="SAM" id="Phobius"/>
    </source>
</evidence>
<keyword evidence="2" id="KW-0812">Transmembrane</keyword>
<feature type="compositionally biased region" description="Polar residues" evidence="1">
    <location>
        <begin position="301"/>
        <end position="311"/>
    </location>
</feature>
<comment type="caution">
    <text evidence="3">The sequence shown here is derived from an EMBL/GenBank/DDBJ whole genome shotgun (WGS) entry which is preliminary data.</text>
</comment>
<reference evidence="3 4" key="1">
    <citation type="submission" date="2019-01" db="EMBL/GenBank/DDBJ databases">
        <title>A draft genome assembly of the solar-powered sea slug Elysia chlorotica.</title>
        <authorList>
            <person name="Cai H."/>
            <person name="Li Q."/>
            <person name="Fang X."/>
            <person name="Li J."/>
            <person name="Curtis N.E."/>
            <person name="Altenburger A."/>
            <person name="Shibata T."/>
            <person name="Feng M."/>
            <person name="Maeda T."/>
            <person name="Schwartz J.A."/>
            <person name="Shigenobu S."/>
            <person name="Lundholm N."/>
            <person name="Nishiyama T."/>
            <person name="Yang H."/>
            <person name="Hasebe M."/>
            <person name="Li S."/>
            <person name="Pierce S.K."/>
            <person name="Wang J."/>
        </authorList>
    </citation>
    <scope>NUCLEOTIDE SEQUENCE [LARGE SCALE GENOMIC DNA]</scope>
    <source>
        <strain evidence="3">EC2010</strain>
        <tissue evidence="3">Whole organism of an adult</tissue>
    </source>
</reference>
<name>A0A3S0ZWB5_ELYCH</name>